<dbReference type="PRINTS" id="PR00344">
    <property type="entry name" value="BCTRLSENSOR"/>
</dbReference>
<name>A0ABX3FRL3_9VIBR</name>
<dbReference type="SMART" id="SM00387">
    <property type="entry name" value="HATPase_c"/>
    <property type="match status" value="1"/>
</dbReference>
<gene>
    <name evidence="10" type="ORF">BIY20_20830</name>
</gene>
<dbReference type="CDD" id="cd00082">
    <property type="entry name" value="HisKA"/>
    <property type="match status" value="1"/>
</dbReference>
<dbReference type="CDD" id="cd16922">
    <property type="entry name" value="HATPase_EvgS-ArcB-TorS-like"/>
    <property type="match status" value="1"/>
</dbReference>
<organism evidence="10 11">
    <name type="scientific">Vibrio panuliri</name>
    <dbReference type="NCBI Taxonomy" id="1381081"/>
    <lineage>
        <taxon>Bacteria</taxon>
        <taxon>Pseudomonadati</taxon>
        <taxon>Pseudomonadota</taxon>
        <taxon>Gammaproteobacteria</taxon>
        <taxon>Vibrionales</taxon>
        <taxon>Vibrionaceae</taxon>
        <taxon>Vibrio</taxon>
    </lineage>
</organism>
<evidence type="ECO:0000256" key="6">
    <source>
        <dbReference type="SAM" id="Coils"/>
    </source>
</evidence>
<keyword evidence="11" id="KW-1185">Reference proteome</keyword>
<dbReference type="Gene3D" id="3.30.565.10">
    <property type="entry name" value="Histidine kinase-like ATPase, C-terminal domain"/>
    <property type="match status" value="1"/>
</dbReference>
<dbReference type="EMBL" id="MJMH01000062">
    <property type="protein sequence ID" value="OLQ95684.1"/>
    <property type="molecule type" value="Genomic_DNA"/>
</dbReference>
<keyword evidence="4" id="KW-0378">Hydrolase</keyword>
<dbReference type="CDD" id="cd17546">
    <property type="entry name" value="REC_hyHK_CKI1_RcsC-like"/>
    <property type="match status" value="2"/>
</dbReference>
<keyword evidence="10" id="KW-0418">Kinase</keyword>
<evidence type="ECO:0000313" key="10">
    <source>
        <dbReference type="EMBL" id="OLQ95684.1"/>
    </source>
</evidence>
<dbReference type="Pfam" id="PF00072">
    <property type="entry name" value="Response_reg"/>
    <property type="match status" value="2"/>
</dbReference>
<evidence type="ECO:0000259" key="9">
    <source>
        <dbReference type="PROSITE" id="PS50110"/>
    </source>
</evidence>
<keyword evidence="7" id="KW-0812">Transmembrane</keyword>
<keyword evidence="7" id="KW-0472">Membrane</keyword>
<dbReference type="SUPFAM" id="SSF52172">
    <property type="entry name" value="CheY-like"/>
    <property type="match status" value="2"/>
</dbReference>
<dbReference type="EC" id="2.7.13.3" evidence="2"/>
<dbReference type="PANTHER" id="PTHR45339:SF5">
    <property type="entry name" value="HISTIDINE KINASE"/>
    <property type="match status" value="1"/>
</dbReference>
<proteinExistence type="predicted"/>
<feature type="modified residue" description="4-aspartylphosphate" evidence="5">
    <location>
        <position position="808"/>
    </location>
</feature>
<feature type="coiled-coil region" evidence="6">
    <location>
        <begin position="359"/>
        <end position="386"/>
    </location>
</feature>
<evidence type="ECO:0000256" key="2">
    <source>
        <dbReference type="ARBA" id="ARBA00012438"/>
    </source>
</evidence>
<dbReference type="Gene3D" id="6.10.340.10">
    <property type="match status" value="1"/>
</dbReference>
<evidence type="ECO:0000256" key="5">
    <source>
        <dbReference type="PROSITE-ProRule" id="PRU00169"/>
    </source>
</evidence>
<dbReference type="InterPro" id="IPR003594">
    <property type="entry name" value="HATPase_dom"/>
</dbReference>
<dbReference type="GO" id="GO:0016301">
    <property type="term" value="F:kinase activity"/>
    <property type="evidence" value="ECO:0007669"/>
    <property type="project" value="UniProtKB-KW"/>
</dbReference>
<feature type="domain" description="Response regulatory" evidence="9">
    <location>
        <begin position="908"/>
        <end position="1028"/>
    </location>
</feature>
<dbReference type="InterPro" id="IPR001789">
    <property type="entry name" value="Sig_transdc_resp-reg_receiver"/>
</dbReference>
<keyword evidence="6" id="KW-0175">Coiled coil</keyword>
<comment type="caution">
    <text evidence="10">The sequence shown here is derived from an EMBL/GenBank/DDBJ whole genome shotgun (WGS) entry which is preliminary data.</text>
</comment>
<keyword evidence="3 5" id="KW-0597">Phosphoprotein</keyword>
<dbReference type="Pfam" id="PF00512">
    <property type="entry name" value="HisKA"/>
    <property type="match status" value="1"/>
</dbReference>
<dbReference type="InterPro" id="IPR011006">
    <property type="entry name" value="CheY-like_superfamily"/>
</dbReference>
<keyword evidence="10" id="KW-0808">Transferase</keyword>
<reference evidence="10 11" key="1">
    <citation type="submission" date="2016-09" db="EMBL/GenBank/DDBJ databases">
        <title>Genomic Taxonomy of the Vibrionaceae.</title>
        <authorList>
            <person name="Gonzalez-Castillo A."/>
            <person name="Gomez-Gil B."/>
            <person name="Enciso-Ibarra K."/>
        </authorList>
    </citation>
    <scope>NUCLEOTIDE SEQUENCE [LARGE SCALE GENOMIC DNA]</scope>
    <source>
        <strain evidence="10 11">CAIM 1902</strain>
    </source>
</reference>
<sequence>MSKWSSWQNISLKYKLYGLVLLPILLLIYLAVVQISTINQSTQSLIKATNITTFLRGVSGVYSPSDSALSSSSLNQLIPKIYSDELTSDIRDSVQSLLSTKQELNKALSIEDKLDNLEWQAELYHQILLSLEKNEFGNVPANVRNNINALLQLEWMVFWANEENQLSNLLLRSFQQRAEYNQDIREQLQTLAERQQLFIERFVNLNANEEQVKLMMQAFSNSAFQHSQSFRADLASLSSLAGLTSQQVEQGITAMNARLALLNDVGNTIEFQIVNSIDQSIQQAQLKRISYISLVSLLTILVIFIAFRLTRHITQNLNLVLDYLKSSDNQQIDQLTTTVHSNDELGRFAHEVERITIERKLANERLTIAKEDAEKAKDAAVRANRAKSSFLANMSHEIRTPLNGVIGISEVLSETELSASQRDYVDTIETSSQLLLSLINDILDFSKIESGMLLISNHSTSIREVIYDVAAIIAPKVKEKGLELKVTISSDTPHKVLVDDHRLRQTLMNFMSNAVKFTHSGYVELAVSNKGTLNDQVSLEFSVSDTGVGIDAEKQQQIFKPFAQEDESTTRQFGGTGLGLAISTQLVEMMGGQIQLESTKNLGSRFFFTLQMGIEQERYPLRQKQPEHICIIGDNAEQRAYVKQELDFFNHLIVGEFASLDTYLTATTSEPHSALFLESAMCDVVTHSRELSLLAKQRHLCVVRPFLSRPVEFSSDIQSIVTYPLLGQRLLKALSSRSIDVVSGQFEIVEENVADKRVLVVEDNAVNRKIAGLHLSNAGVDFEVAHDGAEAVQMYTSNPDNYSLILMDCMMPILDGFEATKQIREFEKTQSKQVPIIALTASVLDEDIKECYHVGMNDYLAKPFKADQLITKLCQHTKVEPRLPDGPTQSIQQEAPKSEVQVAHSMGKVLLVEDNTVNQKVASLILEKAGYQYEIAENGQVAVDMYRHHHDYQVILMDCMMPVKDGFEATREIRRLEQKQGLGKTPIIALTASVIDDDIQRCFDSGMDAYLAKPVRKKNLIDKIESIV</sequence>
<dbReference type="InterPro" id="IPR036097">
    <property type="entry name" value="HisK_dim/P_sf"/>
</dbReference>
<dbReference type="InterPro" id="IPR005467">
    <property type="entry name" value="His_kinase_dom"/>
</dbReference>
<dbReference type="Gene3D" id="1.10.287.130">
    <property type="match status" value="1"/>
</dbReference>
<dbReference type="PROSITE" id="PS50109">
    <property type="entry name" value="HIS_KIN"/>
    <property type="match status" value="1"/>
</dbReference>
<dbReference type="SUPFAM" id="SSF55874">
    <property type="entry name" value="ATPase domain of HSP90 chaperone/DNA topoisomerase II/histidine kinase"/>
    <property type="match status" value="1"/>
</dbReference>
<dbReference type="Pfam" id="PF02518">
    <property type="entry name" value="HATPase_c"/>
    <property type="match status" value="1"/>
</dbReference>
<evidence type="ECO:0000256" key="3">
    <source>
        <dbReference type="ARBA" id="ARBA00022553"/>
    </source>
</evidence>
<dbReference type="SMART" id="SM00448">
    <property type="entry name" value="REC"/>
    <property type="match status" value="2"/>
</dbReference>
<dbReference type="InterPro" id="IPR003661">
    <property type="entry name" value="HisK_dim/P_dom"/>
</dbReference>
<evidence type="ECO:0000313" key="11">
    <source>
        <dbReference type="Proteomes" id="UP000186039"/>
    </source>
</evidence>
<evidence type="ECO:0000259" key="8">
    <source>
        <dbReference type="PROSITE" id="PS50109"/>
    </source>
</evidence>
<evidence type="ECO:0000256" key="4">
    <source>
        <dbReference type="ARBA" id="ARBA00022801"/>
    </source>
</evidence>
<dbReference type="PROSITE" id="PS50110">
    <property type="entry name" value="RESPONSE_REGULATORY"/>
    <property type="match status" value="2"/>
</dbReference>
<dbReference type="Gene3D" id="3.40.50.2300">
    <property type="match status" value="2"/>
</dbReference>
<dbReference type="SUPFAM" id="SSF47384">
    <property type="entry name" value="Homodimeric domain of signal transducing histidine kinase"/>
    <property type="match status" value="1"/>
</dbReference>
<dbReference type="Proteomes" id="UP000186039">
    <property type="component" value="Unassembled WGS sequence"/>
</dbReference>
<dbReference type="RefSeq" id="WP_075713748.1">
    <property type="nucleotide sequence ID" value="NZ_AP019655.1"/>
</dbReference>
<protein>
    <recommendedName>
        <fullName evidence="2">histidine kinase</fullName>
        <ecNumber evidence="2">2.7.13.3</ecNumber>
    </recommendedName>
</protein>
<keyword evidence="7" id="KW-1133">Transmembrane helix</keyword>
<comment type="catalytic activity">
    <reaction evidence="1">
        <text>ATP + protein L-histidine = ADP + protein N-phospho-L-histidine.</text>
        <dbReference type="EC" id="2.7.13.3"/>
    </reaction>
</comment>
<dbReference type="InterPro" id="IPR004358">
    <property type="entry name" value="Sig_transdc_His_kin-like_C"/>
</dbReference>
<feature type="modified residue" description="4-aspartylphosphate" evidence="5">
    <location>
        <position position="958"/>
    </location>
</feature>
<feature type="transmembrane region" description="Helical" evidence="7">
    <location>
        <begin position="16"/>
        <end position="38"/>
    </location>
</feature>
<dbReference type="SMART" id="SM00388">
    <property type="entry name" value="HisKA"/>
    <property type="match status" value="1"/>
</dbReference>
<feature type="domain" description="Histidine kinase" evidence="8">
    <location>
        <begin position="393"/>
        <end position="614"/>
    </location>
</feature>
<evidence type="ECO:0000256" key="7">
    <source>
        <dbReference type="SAM" id="Phobius"/>
    </source>
</evidence>
<dbReference type="InterPro" id="IPR036890">
    <property type="entry name" value="HATPase_C_sf"/>
</dbReference>
<feature type="domain" description="Response regulatory" evidence="9">
    <location>
        <begin position="757"/>
        <end position="877"/>
    </location>
</feature>
<dbReference type="PANTHER" id="PTHR45339">
    <property type="entry name" value="HYBRID SIGNAL TRANSDUCTION HISTIDINE KINASE J"/>
    <property type="match status" value="1"/>
</dbReference>
<accession>A0ABX3FRL3</accession>
<evidence type="ECO:0000256" key="1">
    <source>
        <dbReference type="ARBA" id="ARBA00000085"/>
    </source>
</evidence>